<evidence type="ECO:0000256" key="1">
    <source>
        <dbReference type="ARBA" id="ARBA00008857"/>
    </source>
</evidence>
<dbReference type="AlphaFoldDB" id="A0A031JX15"/>
<dbReference type="GO" id="GO:0003677">
    <property type="term" value="F:DNA binding"/>
    <property type="evidence" value="ECO:0007669"/>
    <property type="project" value="UniProtKB-KW"/>
</dbReference>
<dbReference type="eggNOG" id="COG4974">
    <property type="taxonomic scope" value="Bacteria"/>
</dbReference>
<dbReference type="PANTHER" id="PTHR30629">
    <property type="entry name" value="PROPHAGE INTEGRASE"/>
    <property type="match status" value="1"/>
</dbReference>
<reference evidence="7 8" key="1">
    <citation type="submission" date="2014-03" db="EMBL/GenBank/DDBJ databases">
        <title>Whole genome sequence of Novosphingobium resinovorum KF1.</title>
        <authorList>
            <person name="Gan H.M."/>
            <person name="Gan H.Y."/>
            <person name="Chew T.H."/>
            <person name="Savka M.A."/>
        </authorList>
    </citation>
    <scope>NUCLEOTIDE SEQUENCE [LARGE SCALE GENOMIC DNA]</scope>
    <source>
        <strain evidence="7 8">KF1</strain>
    </source>
</reference>
<dbReference type="PANTHER" id="PTHR30629:SF2">
    <property type="entry name" value="PROPHAGE INTEGRASE INTS-RELATED"/>
    <property type="match status" value="1"/>
</dbReference>
<keyword evidence="2" id="KW-0229">DNA integration</keyword>
<dbReference type="InterPro" id="IPR050808">
    <property type="entry name" value="Phage_Integrase"/>
</dbReference>
<dbReference type="Gene3D" id="1.10.150.130">
    <property type="match status" value="1"/>
</dbReference>
<organism evidence="7 8">
    <name type="scientific">Novosphingobium resinovorum</name>
    <dbReference type="NCBI Taxonomy" id="158500"/>
    <lineage>
        <taxon>Bacteria</taxon>
        <taxon>Pseudomonadati</taxon>
        <taxon>Pseudomonadota</taxon>
        <taxon>Alphaproteobacteria</taxon>
        <taxon>Sphingomonadales</taxon>
        <taxon>Sphingomonadaceae</taxon>
        <taxon>Novosphingobium</taxon>
    </lineage>
</organism>
<feature type="region of interest" description="Disordered" evidence="5">
    <location>
        <begin position="363"/>
        <end position="387"/>
    </location>
</feature>
<accession>A0A031JX15</accession>
<dbReference type="SUPFAM" id="SSF56349">
    <property type="entry name" value="DNA breaking-rejoining enzymes"/>
    <property type="match status" value="1"/>
</dbReference>
<keyword evidence="3" id="KW-0238">DNA-binding</keyword>
<dbReference type="PATRIC" id="fig|158500.4.peg.2764"/>
<dbReference type="InterPro" id="IPR011010">
    <property type="entry name" value="DNA_brk_join_enz"/>
</dbReference>
<comment type="similarity">
    <text evidence="1">Belongs to the 'phage' integrase family.</text>
</comment>
<gene>
    <name evidence="7" type="ORF">BV97_02703</name>
</gene>
<dbReference type="InterPro" id="IPR002104">
    <property type="entry name" value="Integrase_catalytic"/>
</dbReference>
<protein>
    <submittedName>
        <fullName evidence="7">Integrase family protein</fullName>
    </submittedName>
</protein>
<dbReference type="RefSeq" id="WP_036526390.1">
    <property type="nucleotide sequence ID" value="NZ_JFYZ01000012.1"/>
</dbReference>
<dbReference type="InterPro" id="IPR013762">
    <property type="entry name" value="Integrase-like_cat_sf"/>
</dbReference>
<evidence type="ECO:0000256" key="4">
    <source>
        <dbReference type="ARBA" id="ARBA00023172"/>
    </source>
</evidence>
<dbReference type="InterPro" id="IPR010998">
    <property type="entry name" value="Integrase_recombinase_N"/>
</dbReference>
<keyword evidence="4" id="KW-0233">DNA recombination</keyword>
<evidence type="ECO:0000256" key="3">
    <source>
        <dbReference type="ARBA" id="ARBA00023125"/>
    </source>
</evidence>
<dbReference type="Pfam" id="PF00589">
    <property type="entry name" value="Phage_integrase"/>
    <property type="match status" value="1"/>
</dbReference>
<name>A0A031JX15_9SPHN</name>
<evidence type="ECO:0000313" key="8">
    <source>
        <dbReference type="Proteomes" id="UP000024329"/>
    </source>
</evidence>
<evidence type="ECO:0000313" key="7">
    <source>
        <dbReference type="EMBL" id="EZP81485.1"/>
    </source>
</evidence>
<proteinExistence type="inferred from homology"/>
<dbReference type="EMBL" id="JFYZ01000012">
    <property type="protein sequence ID" value="EZP81485.1"/>
    <property type="molecule type" value="Genomic_DNA"/>
</dbReference>
<dbReference type="Gene3D" id="1.10.443.10">
    <property type="entry name" value="Intergrase catalytic core"/>
    <property type="match status" value="1"/>
</dbReference>
<evidence type="ECO:0000259" key="6">
    <source>
        <dbReference type="Pfam" id="PF00589"/>
    </source>
</evidence>
<evidence type="ECO:0000256" key="5">
    <source>
        <dbReference type="SAM" id="MobiDB-lite"/>
    </source>
</evidence>
<feature type="domain" description="Tyr recombinase" evidence="6">
    <location>
        <begin position="212"/>
        <end position="353"/>
    </location>
</feature>
<sequence>MNKRTSRSNRFLPEYVSRFKDRHGKERLRFRRKGYPSRYFTAPLGTEAFREEYRRFNSPEAIAEAREQAHAERTVPGSIGDLLRRYLAVPERLGPSEVTQTKVRQILERFAEDREDRPVKGVRFDHIDAIIAKARVKTVDEKGRKFGGIEAARKLRKELRRFFAFARKLGWITSNPVEDSQAVKVAPGERSLGFYTWTEADIATYRAHWQRGTKQRLAMELMLWTDQRKVDAIHLGRQHIRAGKFAIRQTKTGKLLHLPIAPQLAAAIAAMPPSDALCFLVTEWGKPFSVKGFGGWFREQCNAAGLPRCTAHGLRKATMRRMAELEMPNKTMKSVSGHSKDDEVARYTEAANQERLAEGAIKRLSEWEMSNPDGRLDAKSAQGTEND</sequence>
<comment type="caution">
    <text evidence="7">The sequence shown here is derived from an EMBL/GenBank/DDBJ whole genome shotgun (WGS) entry which is preliminary data.</text>
</comment>
<dbReference type="GO" id="GO:0006310">
    <property type="term" value="P:DNA recombination"/>
    <property type="evidence" value="ECO:0007669"/>
    <property type="project" value="UniProtKB-KW"/>
</dbReference>
<dbReference type="GO" id="GO:0015074">
    <property type="term" value="P:DNA integration"/>
    <property type="evidence" value="ECO:0007669"/>
    <property type="project" value="UniProtKB-KW"/>
</dbReference>
<dbReference type="Proteomes" id="UP000024329">
    <property type="component" value="Unassembled WGS sequence"/>
</dbReference>
<evidence type="ECO:0000256" key="2">
    <source>
        <dbReference type="ARBA" id="ARBA00022908"/>
    </source>
</evidence>